<gene>
    <name evidence="2" type="ORF">NCTC13067_01158</name>
</gene>
<reference evidence="2 3" key="1">
    <citation type="submission" date="2018-06" db="EMBL/GenBank/DDBJ databases">
        <authorList>
            <consortium name="Pathogen Informatics"/>
            <person name="Doyle S."/>
        </authorList>
    </citation>
    <scope>NUCLEOTIDE SEQUENCE [LARGE SCALE GENOMIC DNA]</scope>
    <source>
        <strain evidence="2 3">NCTC13067</strain>
    </source>
</reference>
<dbReference type="Pfam" id="PF15889">
    <property type="entry name" value="DUF4738"/>
    <property type="match status" value="1"/>
</dbReference>
<evidence type="ECO:0000313" key="3">
    <source>
        <dbReference type="Proteomes" id="UP000255469"/>
    </source>
</evidence>
<dbReference type="Gene3D" id="2.40.128.510">
    <property type="entry name" value="Protein of unknown function DUF4738"/>
    <property type="match status" value="1"/>
</dbReference>
<dbReference type="RefSeq" id="WP_025067799.1">
    <property type="nucleotide sequence ID" value="NZ_CAUPJL010000014.1"/>
</dbReference>
<accession>A0A379E4X8</accession>
<dbReference type="InterPro" id="IPR031762">
    <property type="entry name" value="DUF4738"/>
</dbReference>
<evidence type="ECO:0000313" key="2">
    <source>
        <dbReference type="EMBL" id="SUB87490.1"/>
    </source>
</evidence>
<dbReference type="EMBL" id="UGTM01000001">
    <property type="protein sequence ID" value="SUB87490.1"/>
    <property type="molecule type" value="Genomic_DNA"/>
</dbReference>
<proteinExistence type="predicted"/>
<dbReference type="AlphaFoldDB" id="A0A379E4X8"/>
<evidence type="ECO:0000256" key="1">
    <source>
        <dbReference type="SAM" id="MobiDB-lite"/>
    </source>
</evidence>
<organism evidence="2 3">
    <name type="scientific">Prevotella denticola</name>
    <dbReference type="NCBI Taxonomy" id="28129"/>
    <lineage>
        <taxon>Bacteria</taxon>
        <taxon>Pseudomonadati</taxon>
        <taxon>Bacteroidota</taxon>
        <taxon>Bacteroidia</taxon>
        <taxon>Bacteroidales</taxon>
        <taxon>Prevotellaceae</taxon>
        <taxon>Prevotella</taxon>
    </lineage>
</organism>
<evidence type="ECO:0008006" key="4">
    <source>
        <dbReference type="Google" id="ProtNLM"/>
    </source>
</evidence>
<protein>
    <recommendedName>
        <fullName evidence="4">DUF4738 domain-containing protein</fullName>
    </recommendedName>
</protein>
<sequence length="201" mass="22935">MTRRMFQLLVMGLMLIGISSCKEEKKSNDIITKIVPKPKVPSGPQRLSDFLYEKKVKWLGGTFMIRIRRFADKSLAMVHDEDGREYYDNKILLQVLRQDGSLFYDRTFTKDDFRECADSQYGRDGALVGFMFDRAEGKTLYFGASVGSPDPNSDEYVPMDVTLDNMSHLRITKATQLDTPGDQPLPEKQKTEAEISEEEGV</sequence>
<dbReference type="PROSITE" id="PS51257">
    <property type="entry name" value="PROKAR_LIPOPROTEIN"/>
    <property type="match status" value="1"/>
</dbReference>
<name>A0A379E4X8_9BACT</name>
<dbReference type="Proteomes" id="UP000255469">
    <property type="component" value="Unassembled WGS sequence"/>
</dbReference>
<feature type="region of interest" description="Disordered" evidence="1">
    <location>
        <begin position="174"/>
        <end position="201"/>
    </location>
</feature>